<dbReference type="EMBL" id="FOXA01000025">
    <property type="protein sequence ID" value="SFP99768.1"/>
    <property type="molecule type" value="Genomic_DNA"/>
</dbReference>
<dbReference type="RefSeq" id="WP_177215249.1">
    <property type="nucleotide sequence ID" value="NZ_FOXA01000025.1"/>
</dbReference>
<dbReference type="Pfam" id="PF00092">
    <property type="entry name" value="VWA"/>
    <property type="match status" value="1"/>
</dbReference>
<dbReference type="AlphaFoldDB" id="A0A1I5UX26"/>
<dbReference type="InterPro" id="IPR002035">
    <property type="entry name" value="VWF_A"/>
</dbReference>
<accession>A0A1I5UX26</accession>
<feature type="domain" description="VWFA" evidence="1">
    <location>
        <begin position="14"/>
        <end position="200"/>
    </location>
</feature>
<evidence type="ECO:0000259" key="1">
    <source>
        <dbReference type="PROSITE" id="PS50234"/>
    </source>
</evidence>
<dbReference type="SUPFAM" id="SSF53300">
    <property type="entry name" value="vWA-like"/>
    <property type="match status" value="1"/>
</dbReference>
<sequence>MTDHEEPVGAKKTLVTLLLDRSGSMQAHKDDTLGAINAYLEELKNAEGDLRFSMVQFDASAEGMRLETTYECRRIADVPPLRADAFRPRGATPLLDAAFTTIQAVTEQTSGRDDIRIVLAIQTDGHENASKEASWAALKRLVEEKEEAGWEFVFMGAGIDAYEQSSMMGISRERTMSYGTDSRETNAAFAAMAQNTVDYVSGRMASLEFSPEQKLRSGDRFSRSERQDDELPLHLKLRGWRIER</sequence>
<dbReference type="InterPro" id="IPR036465">
    <property type="entry name" value="vWFA_dom_sf"/>
</dbReference>
<organism evidence="2 3">
    <name type="scientific">Tranquillimonas alkanivorans</name>
    <dbReference type="NCBI Taxonomy" id="441119"/>
    <lineage>
        <taxon>Bacteria</taxon>
        <taxon>Pseudomonadati</taxon>
        <taxon>Pseudomonadota</taxon>
        <taxon>Alphaproteobacteria</taxon>
        <taxon>Rhodobacterales</taxon>
        <taxon>Roseobacteraceae</taxon>
        <taxon>Tranquillimonas</taxon>
    </lineage>
</organism>
<reference evidence="2 3" key="1">
    <citation type="submission" date="2016-10" db="EMBL/GenBank/DDBJ databases">
        <authorList>
            <person name="de Groot N.N."/>
        </authorList>
    </citation>
    <scope>NUCLEOTIDE SEQUENCE [LARGE SCALE GENOMIC DNA]</scope>
    <source>
        <strain evidence="2 3">DSM 19547</strain>
    </source>
</reference>
<dbReference type="PROSITE" id="PS50234">
    <property type="entry name" value="VWFA"/>
    <property type="match status" value="1"/>
</dbReference>
<evidence type="ECO:0000313" key="2">
    <source>
        <dbReference type="EMBL" id="SFP99768.1"/>
    </source>
</evidence>
<evidence type="ECO:0000313" key="3">
    <source>
        <dbReference type="Proteomes" id="UP000199356"/>
    </source>
</evidence>
<proteinExistence type="predicted"/>
<dbReference type="Proteomes" id="UP000199356">
    <property type="component" value="Unassembled WGS sequence"/>
</dbReference>
<protein>
    <submittedName>
        <fullName evidence="2">Uncharacterized conserved protein YegL, contains vWA domain of TerY type</fullName>
    </submittedName>
</protein>
<gene>
    <name evidence="2" type="ORF">SAMN04488047_1252</name>
</gene>
<dbReference type="Gene3D" id="3.40.50.410">
    <property type="entry name" value="von Willebrand factor, type A domain"/>
    <property type="match status" value="1"/>
</dbReference>
<name>A0A1I5UX26_9RHOB</name>
<keyword evidence="3" id="KW-1185">Reference proteome</keyword>